<dbReference type="Pfam" id="PF03721">
    <property type="entry name" value="UDPG_MGDP_dh_N"/>
    <property type="match status" value="1"/>
</dbReference>
<dbReference type="SUPFAM" id="SSF48179">
    <property type="entry name" value="6-phosphogluconate dehydrogenase C-terminal domain-like"/>
    <property type="match status" value="1"/>
</dbReference>
<sequence length="429" mass="47767">MEICIIGAGYVGLTTTAVLAEFGHTVYCIEVNEKKINDLKRGKVPIYEPQLEELLQKNKEKISFTTDIGESINKCSVIFVTVGTPSREDGSTDLTYLYSAFDEISLWLTEFKTIIIKSTVPPGTNKSMSEYLAEKGISVSLFNIVSNPEFLKEGSAIYDMFHPDKTVIGLGNDDKVSEAILRKIYHRLDAPFIVTNWNGAEMIKYASNAFLATKISFINEIARVCEEYDADVMEVANGLGTDPRIGALFLQAGIGYGGSCFPKDLQSLNYSASVKSVHTPILEAVQLINRTQIDSYIKKLGEHLSLLKGKKITVLGVAFKPLTDDIRHSPAIDLITRLHTLGVDVHVFDPKAHLPLDKRHFATQHKTLKSSYLDSEAIVIATDWPEFRRMDWKHVKASLKGILILDGRNCVDKNVVEQHGLVYKGVGRR</sequence>
<comment type="catalytic activity">
    <reaction evidence="6 7">
        <text>UDP-alpha-D-glucose + 2 NAD(+) + H2O = UDP-alpha-D-glucuronate + 2 NADH + 3 H(+)</text>
        <dbReference type="Rhea" id="RHEA:23596"/>
        <dbReference type="ChEBI" id="CHEBI:15377"/>
        <dbReference type="ChEBI" id="CHEBI:15378"/>
        <dbReference type="ChEBI" id="CHEBI:57540"/>
        <dbReference type="ChEBI" id="CHEBI:57945"/>
        <dbReference type="ChEBI" id="CHEBI:58052"/>
        <dbReference type="ChEBI" id="CHEBI:58885"/>
        <dbReference type="EC" id="1.1.1.22"/>
    </reaction>
</comment>
<comment type="caution">
    <text evidence="9">The sequence shown here is derived from an EMBL/GenBank/DDBJ whole genome shotgun (WGS) entry which is preliminary data.</text>
</comment>
<dbReference type="InterPro" id="IPR014026">
    <property type="entry name" value="UDP-Glc/GDP-Man_DH_dimer"/>
</dbReference>
<keyword evidence="10" id="KW-1185">Reference proteome</keyword>
<proteinExistence type="inferred from homology"/>
<accession>A0ABS2P5P2</accession>
<dbReference type="SMART" id="SM00984">
    <property type="entry name" value="UDPG_MGDP_dh_C"/>
    <property type="match status" value="1"/>
</dbReference>
<comment type="pathway">
    <text evidence="1">Nucleotide-sugar biosynthesis; UDP-alpha-D-glucuronate biosynthesis; UDP-alpha-D-glucuronate from UDP-alpha-D-glucose: step 1/1.</text>
</comment>
<dbReference type="InterPro" id="IPR036291">
    <property type="entry name" value="NAD(P)-bd_dom_sf"/>
</dbReference>
<comment type="similarity">
    <text evidence="2 7">Belongs to the UDP-glucose/GDP-mannose dehydrogenase family.</text>
</comment>
<evidence type="ECO:0000256" key="2">
    <source>
        <dbReference type="ARBA" id="ARBA00006601"/>
    </source>
</evidence>
<dbReference type="InterPro" id="IPR008927">
    <property type="entry name" value="6-PGluconate_DH-like_C_sf"/>
</dbReference>
<dbReference type="InterPro" id="IPR028357">
    <property type="entry name" value="UDPglc_DH_bac"/>
</dbReference>
<organism evidence="9 10">
    <name type="scientific">Sutcliffiella tianshenii</name>
    <dbReference type="NCBI Taxonomy" id="1463404"/>
    <lineage>
        <taxon>Bacteria</taxon>
        <taxon>Bacillati</taxon>
        <taxon>Bacillota</taxon>
        <taxon>Bacilli</taxon>
        <taxon>Bacillales</taxon>
        <taxon>Bacillaceae</taxon>
        <taxon>Sutcliffiella</taxon>
    </lineage>
</organism>
<evidence type="ECO:0000259" key="8">
    <source>
        <dbReference type="SMART" id="SM00984"/>
    </source>
</evidence>
<dbReference type="Gene3D" id="3.40.50.720">
    <property type="entry name" value="NAD(P)-binding Rossmann-like Domain"/>
    <property type="match status" value="2"/>
</dbReference>
<dbReference type="Pfam" id="PF00984">
    <property type="entry name" value="UDPG_MGDP_dh"/>
    <property type="match status" value="1"/>
</dbReference>
<dbReference type="InterPro" id="IPR001732">
    <property type="entry name" value="UDP-Glc/GDP-Man_DH_N"/>
</dbReference>
<dbReference type="SUPFAM" id="SSF52413">
    <property type="entry name" value="UDP-glucose/GDP-mannose dehydrogenase C-terminal domain"/>
    <property type="match status" value="1"/>
</dbReference>
<keyword evidence="4 7" id="KW-0560">Oxidoreductase</keyword>
<evidence type="ECO:0000256" key="6">
    <source>
        <dbReference type="ARBA" id="ARBA00047473"/>
    </source>
</evidence>
<dbReference type="PIRSF" id="PIRSF000124">
    <property type="entry name" value="UDPglc_GDPman_dh"/>
    <property type="match status" value="1"/>
</dbReference>
<dbReference type="NCBIfam" id="TIGR03026">
    <property type="entry name" value="NDP-sugDHase"/>
    <property type="match status" value="1"/>
</dbReference>
<evidence type="ECO:0000256" key="7">
    <source>
        <dbReference type="PIRNR" id="PIRNR000124"/>
    </source>
</evidence>
<dbReference type="PANTHER" id="PTHR43750:SF3">
    <property type="entry name" value="UDP-GLUCOSE 6-DEHYDROGENASE TUAD"/>
    <property type="match status" value="1"/>
</dbReference>
<dbReference type="Pfam" id="PF03720">
    <property type="entry name" value="UDPG_MGDP_dh_C"/>
    <property type="match status" value="1"/>
</dbReference>
<evidence type="ECO:0000256" key="4">
    <source>
        <dbReference type="ARBA" id="ARBA00023002"/>
    </source>
</evidence>
<gene>
    <name evidence="9" type="ORF">JOC95_003938</name>
</gene>
<protein>
    <recommendedName>
        <fullName evidence="3 7">UDP-glucose 6-dehydrogenase</fullName>
        <ecNumber evidence="3 7">1.1.1.22</ecNumber>
    </recommendedName>
</protein>
<dbReference type="PIRSF" id="PIRSF500134">
    <property type="entry name" value="UDPglc_DH_bac"/>
    <property type="match status" value="1"/>
</dbReference>
<evidence type="ECO:0000313" key="9">
    <source>
        <dbReference type="EMBL" id="MBM7622028.1"/>
    </source>
</evidence>
<dbReference type="RefSeq" id="WP_204419213.1">
    <property type="nucleotide sequence ID" value="NZ_JAFBED010000013.1"/>
</dbReference>
<reference evidence="9 10" key="1">
    <citation type="submission" date="2021-01" db="EMBL/GenBank/DDBJ databases">
        <title>Genomic Encyclopedia of Type Strains, Phase IV (KMG-IV): sequencing the most valuable type-strain genomes for metagenomic binning, comparative biology and taxonomic classification.</title>
        <authorList>
            <person name="Goeker M."/>
        </authorList>
    </citation>
    <scope>NUCLEOTIDE SEQUENCE [LARGE SCALE GENOMIC DNA]</scope>
    <source>
        <strain evidence="9 10">DSM 25879</strain>
    </source>
</reference>
<dbReference type="PANTHER" id="PTHR43750">
    <property type="entry name" value="UDP-GLUCOSE 6-DEHYDROGENASE TUAD"/>
    <property type="match status" value="1"/>
</dbReference>
<dbReference type="EMBL" id="JAFBED010000013">
    <property type="protein sequence ID" value="MBM7622028.1"/>
    <property type="molecule type" value="Genomic_DNA"/>
</dbReference>
<evidence type="ECO:0000256" key="5">
    <source>
        <dbReference type="ARBA" id="ARBA00023027"/>
    </source>
</evidence>
<keyword evidence="5 7" id="KW-0520">NAD</keyword>
<dbReference type="Gene3D" id="1.20.5.100">
    <property type="entry name" value="Cytochrome c1, transmembrane anchor, C-terminal"/>
    <property type="match status" value="1"/>
</dbReference>
<dbReference type="InterPro" id="IPR017476">
    <property type="entry name" value="UDP-Glc/GDP-Man"/>
</dbReference>
<evidence type="ECO:0000313" key="10">
    <source>
        <dbReference type="Proteomes" id="UP000737402"/>
    </source>
</evidence>
<dbReference type="Proteomes" id="UP000737402">
    <property type="component" value="Unassembled WGS sequence"/>
</dbReference>
<evidence type="ECO:0000256" key="1">
    <source>
        <dbReference type="ARBA" id="ARBA00004701"/>
    </source>
</evidence>
<dbReference type="GO" id="GO:0003979">
    <property type="term" value="F:UDP-glucose 6-dehydrogenase activity"/>
    <property type="evidence" value="ECO:0007669"/>
    <property type="project" value="UniProtKB-EC"/>
</dbReference>
<dbReference type="InterPro" id="IPR014027">
    <property type="entry name" value="UDP-Glc/GDP-Man_DH_C"/>
</dbReference>
<feature type="domain" description="UDP-glucose/GDP-mannose dehydrogenase C-terminal" evidence="8">
    <location>
        <begin position="313"/>
        <end position="413"/>
    </location>
</feature>
<name>A0ABS2P5P2_9BACI</name>
<dbReference type="EC" id="1.1.1.22" evidence="3 7"/>
<evidence type="ECO:0000256" key="3">
    <source>
        <dbReference type="ARBA" id="ARBA00012954"/>
    </source>
</evidence>
<dbReference type="InterPro" id="IPR036220">
    <property type="entry name" value="UDP-Glc/GDP-Man_DH_C_sf"/>
</dbReference>
<dbReference type="SUPFAM" id="SSF51735">
    <property type="entry name" value="NAD(P)-binding Rossmann-fold domains"/>
    <property type="match status" value="1"/>
</dbReference>